<dbReference type="STRING" id="1236989.JCM15548_14300"/>
<dbReference type="InterPro" id="IPR043132">
    <property type="entry name" value="BCAT-like_C"/>
</dbReference>
<name>A0A0E9M3A7_9BACT</name>
<proteinExistence type="inferred from homology"/>
<dbReference type="Pfam" id="PF01063">
    <property type="entry name" value="Aminotran_4"/>
    <property type="match status" value="1"/>
</dbReference>
<dbReference type="InterPro" id="IPR043131">
    <property type="entry name" value="BCAT-like_N"/>
</dbReference>
<evidence type="ECO:0000313" key="9">
    <source>
        <dbReference type="EMBL" id="GAO31891.1"/>
    </source>
</evidence>
<evidence type="ECO:0000256" key="1">
    <source>
        <dbReference type="ARBA" id="ARBA00004824"/>
    </source>
</evidence>
<evidence type="ECO:0000256" key="2">
    <source>
        <dbReference type="ARBA" id="ARBA00004931"/>
    </source>
</evidence>
<keyword evidence="10" id="KW-1185">Reference proteome</keyword>
<dbReference type="InterPro" id="IPR001544">
    <property type="entry name" value="Aminotrans_IV"/>
</dbReference>
<comment type="pathway">
    <text evidence="2">Amino-acid biosynthesis; L-valine biosynthesis; L-valine from pyruvate: step 4/4.</text>
</comment>
<organism evidence="9 10">
    <name type="scientific">Geofilum rubicundum JCM 15548</name>
    <dbReference type="NCBI Taxonomy" id="1236989"/>
    <lineage>
        <taxon>Bacteria</taxon>
        <taxon>Pseudomonadati</taxon>
        <taxon>Bacteroidota</taxon>
        <taxon>Bacteroidia</taxon>
        <taxon>Marinilabiliales</taxon>
        <taxon>Marinilabiliaceae</taxon>
        <taxon>Geofilum</taxon>
    </lineage>
</organism>
<dbReference type="Proteomes" id="UP000032900">
    <property type="component" value="Unassembled WGS sequence"/>
</dbReference>
<evidence type="ECO:0000256" key="4">
    <source>
        <dbReference type="ARBA" id="ARBA00009320"/>
    </source>
</evidence>
<comment type="similarity">
    <text evidence="4">Belongs to the class-IV pyridoxal-phosphate-dependent aminotransferase family.</text>
</comment>
<comment type="catalytic activity">
    <reaction evidence="6">
        <text>L-valine + 2-oxoglutarate = 3-methyl-2-oxobutanoate + L-glutamate</text>
        <dbReference type="Rhea" id="RHEA:24813"/>
        <dbReference type="ChEBI" id="CHEBI:11851"/>
        <dbReference type="ChEBI" id="CHEBI:16810"/>
        <dbReference type="ChEBI" id="CHEBI:29985"/>
        <dbReference type="ChEBI" id="CHEBI:57762"/>
        <dbReference type="EC" id="2.6.1.42"/>
    </reaction>
</comment>
<dbReference type="EC" id="2.6.1.42" evidence="5"/>
<dbReference type="Gene3D" id="3.20.10.10">
    <property type="entry name" value="D-amino Acid Aminotransferase, subunit A, domain 2"/>
    <property type="match status" value="1"/>
</dbReference>
<dbReference type="InterPro" id="IPR050571">
    <property type="entry name" value="Class-IV_PLP-Dep_Aminotrnsfr"/>
</dbReference>
<comment type="caution">
    <text evidence="9">The sequence shown here is derived from an EMBL/GenBank/DDBJ whole genome shotgun (WGS) entry which is preliminary data.</text>
</comment>
<keyword evidence="9" id="KW-0808">Transferase</keyword>
<dbReference type="EMBL" id="BAZW01000067">
    <property type="protein sequence ID" value="GAO31891.1"/>
    <property type="molecule type" value="Genomic_DNA"/>
</dbReference>
<comment type="catalytic activity">
    <reaction evidence="7">
        <text>L-isoleucine + 2-oxoglutarate = (S)-3-methyl-2-oxopentanoate + L-glutamate</text>
        <dbReference type="Rhea" id="RHEA:24801"/>
        <dbReference type="ChEBI" id="CHEBI:16810"/>
        <dbReference type="ChEBI" id="CHEBI:29985"/>
        <dbReference type="ChEBI" id="CHEBI:35146"/>
        <dbReference type="ChEBI" id="CHEBI:58045"/>
        <dbReference type="EC" id="2.6.1.42"/>
    </reaction>
</comment>
<sequence length="272" mass="31250">MEKPAASNWTLKDGKISDSELPLFDPLTYKQIYDVFRVENGHPIFLQDHLERFFNGLQQSQIVVPFSLEELRNKLLQLIKESHALNGNIKVEVIFDPDKKQMQSWRAAFIPTNYPEPLMYEEGVDCSLLEMTRENPEVKMANPPLRQESDRLRKTQSVYETLLHSNGIITEGSRTNVFFIRKNELWTAPDHLVLPGTIRKKVLDIAQSISIPIYQYPVEVKELPKMDGAFITGTSPRVLPIRSIGHTTFKIPHPLTNLIMGKMEEVIRLIGD</sequence>
<evidence type="ECO:0000256" key="7">
    <source>
        <dbReference type="ARBA" id="ARBA00048798"/>
    </source>
</evidence>
<dbReference type="GO" id="GO:0046394">
    <property type="term" value="P:carboxylic acid biosynthetic process"/>
    <property type="evidence" value="ECO:0007669"/>
    <property type="project" value="UniProtKB-ARBA"/>
</dbReference>
<reference evidence="9 10" key="1">
    <citation type="journal article" date="2015" name="Microbes Environ.">
        <title>Distribution and evolution of nitrogen fixation genes in the phylum bacteroidetes.</title>
        <authorList>
            <person name="Inoue J."/>
            <person name="Oshima K."/>
            <person name="Suda W."/>
            <person name="Sakamoto M."/>
            <person name="Iino T."/>
            <person name="Noda S."/>
            <person name="Hongoh Y."/>
            <person name="Hattori M."/>
            <person name="Ohkuma M."/>
        </authorList>
    </citation>
    <scope>NUCLEOTIDE SEQUENCE [LARGE SCALE GENOMIC DNA]</scope>
    <source>
        <strain evidence="9">JCM 15548</strain>
    </source>
</reference>
<dbReference type="PANTHER" id="PTHR42743">
    <property type="entry name" value="AMINO-ACID AMINOTRANSFERASE"/>
    <property type="match status" value="1"/>
</dbReference>
<dbReference type="SUPFAM" id="SSF56752">
    <property type="entry name" value="D-aminoacid aminotransferase-like PLP-dependent enzymes"/>
    <property type="match status" value="1"/>
</dbReference>
<dbReference type="CDD" id="cd00449">
    <property type="entry name" value="PLPDE_IV"/>
    <property type="match status" value="1"/>
</dbReference>
<dbReference type="OrthoDB" id="9805628at2"/>
<accession>A0A0E9M3A7</accession>
<dbReference type="AlphaFoldDB" id="A0A0E9M3A7"/>
<comment type="pathway">
    <text evidence="3">Amino-acid biosynthesis; L-leucine biosynthesis; L-leucine from 3-methyl-2-oxobutanoate: step 4/4.</text>
</comment>
<evidence type="ECO:0000256" key="5">
    <source>
        <dbReference type="ARBA" id="ARBA00013053"/>
    </source>
</evidence>
<gene>
    <name evidence="9" type="ORF">JCM15548_14300</name>
</gene>
<keyword evidence="9" id="KW-0032">Aminotransferase</keyword>
<dbReference type="GO" id="GO:0004084">
    <property type="term" value="F:branched-chain-amino-acid transaminase activity"/>
    <property type="evidence" value="ECO:0007669"/>
    <property type="project" value="UniProtKB-EC"/>
</dbReference>
<evidence type="ECO:0000256" key="3">
    <source>
        <dbReference type="ARBA" id="ARBA00005072"/>
    </source>
</evidence>
<evidence type="ECO:0000256" key="6">
    <source>
        <dbReference type="ARBA" id="ARBA00048212"/>
    </source>
</evidence>
<dbReference type="RefSeq" id="WP_062128284.1">
    <property type="nucleotide sequence ID" value="NZ_BAZW01000067.1"/>
</dbReference>
<dbReference type="InterPro" id="IPR036038">
    <property type="entry name" value="Aminotransferase-like"/>
</dbReference>
<comment type="pathway">
    <text evidence="1">Amino-acid biosynthesis; L-isoleucine biosynthesis; L-isoleucine from 2-oxobutanoate: step 4/4.</text>
</comment>
<comment type="catalytic activity">
    <reaction evidence="8">
        <text>L-leucine + 2-oxoglutarate = 4-methyl-2-oxopentanoate + L-glutamate</text>
        <dbReference type="Rhea" id="RHEA:18321"/>
        <dbReference type="ChEBI" id="CHEBI:16810"/>
        <dbReference type="ChEBI" id="CHEBI:17865"/>
        <dbReference type="ChEBI" id="CHEBI:29985"/>
        <dbReference type="ChEBI" id="CHEBI:57427"/>
        <dbReference type="EC" id="2.6.1.42"/>
    </reaction>
</comment>
<protein>
    <recommendedName>
        <fullName evidence="5">branched-chain-amino-acid transaminase</fullName>
        <ecNumber evidence="5">2.6.1.42</ecNumber>
    </recommendedName>
</protein>
<evidence type="ECO:0000313" key="10">
    <source>
        <dbReference type="Proteomes" id="UP000032900"/>
    </source>
</evidence>
<evidence type="ECO:0000256" key="8">
    <source>
        <dbReference type="ARBA" id="ARBA00049229"/>
    </source>
</evidence>
<dbReference type="Gene3D" id="3.30.470.10">
    <property type="match status" value="1"/>
</dbReference>
<dbReference type="PANTHER" id="PTHR42743:SF11">
    <property type="entry name" value="AMINODEOXYCHORISMATE LYASE"/>
    <property type="match status" value="1"/>
</dbReference>